<accession>A0A2A2ICJ9</accession>
<feature type="chain" id="PRO_5039728848" description="Sporulation protein" evidence="1">
    <location>
        <begin position="23"/>
        <end position="153"/>
    </location>
</feature>
<sequence length="153" mass="17753">MNYYKIVSFCLILLLFGCGTNSTLESSDEENRDIELTKISASNPTAQHPSNQAKEELKKYDEITTIKAVNTDKDLLIAVEVHHHDRFKLANIRKELTKELEKMFPEMKVELTTDKKIILELDQLENKIQAESFTKKKLEKEIKKLIKLSKEQT</sequence>
<keyword evidence="1" id="KW-0732">Signal</keyword>
<dbReference type="Proteomes" id="UP000218887">
    <property type="component" value="Unassembled WGS sequence"/>
</dbReference>
<comment type="caution">
    <text evidence="2">The sequence shown here is derived from an EMBL/GenBank/DDBJ whole genome shotgun (WGS) entry which is preliminary data.</text>
</comment>
<feature type="signal peptide" evidence="1">
    <location>
        <begin position="1"/>
        <end position="22"/>
    </location>
</feature>
<evidence type="ECO:0000256" key="1">
    <source>
        <dbReference type="SAM" id="SignalP"/>
    </source>
</evidence>
<evidence type="ECO:0008006" key="4">
    <source>
        <dbReference type="Google" id="ProtNLM"/>
    </source>
</evidence>
<dbReference type="InterPro" id="IPR019076">
    <property type="entry name" value="Spore_lipoprot_YhcN/YlaJ-like"/>
</dbReference>
<organism evidence="2 3">
    <name type="scientific">Virgibacillus profundi</name>
    <dbReference type="NCBI Taxonomy" id="2024555"/>
    <lineage>
        <taxon>Bacteria</taxon>
        <taxon>Bacillati</taxon>
        <taxon>Bacillota</taxon>
        <taxon>Bacilli</taxon>
        <taxon>Bacillales</taxon>
        <taxon>Bacillaceae</taxon>
        <taxon>Virgibacillus</taxon>
    </lineage>
</organism>
<dbReference type="AlphaFoldDB" id="A0A2A2ICJ9"/>
<evidence type="ECO:0000313" key="3">
    <source>
        <dbReference type="Proteomes" id="UP000218887"/>
    </source>
</evidence>
<proteinExistence type="predicted"/>
<evidence type="ECO:0000313" key="2">
    <source>
        <dbReference type="EMBL" id="PAV28803.1"/>
    </source>
</evidence>
<keyword evidence="3" id="KW-1185">Reference proteome</keyword>
<dbReference type="EMBL" id="NPOA01000010">
    <property type="protein sequence ID" value="PAV28803.1"/>
    <property type="molecule type" value="Genomic_DNA"/>
</dbReference>
<name>A0A2A2ICJ9_9BACI</name>
<dbReference type="OrthoDB" id="2967160at2"/>
<protein>
    <recommendedName>
        <fullName evidence="4">Sporulation protein</fullName>
    </recommendedName>
</protein>
<gene>
    <name evidence="2" type="ORF">CIL05_14340</name>
</gene>
<reference evidence="2 3" key="1">
    <citation type="submission" date="2017-08" db="EMBL/GenBank/DDBJ databases">
        <title>Virgibacillus indicus sp. nov. and Virgibacillus profoundi sp. nov, two moderately halophilic bacteria isolated from marine sediment by using the Microfluidic Streak Plate.</title>
        <authorList>
            <person name="Xu B."/>
            <person name="Hu B."/>
            <person name="Wang J."/>
            <person name="Zhu Y."/>
            <person name="Huang L."/>
            <person name="Du W."/>
            <person name="Huang Y."/>
        </authorList>
    </citation>
    <scope>NUCLEOTIDE SEQUENCE [LARGE SCALE GENOMIC DNA]</scope>
    <source>
        <strain evidence="2 3">IO3-P3-H5</strain>
    </source>
</reference>
<dbReference type="RefSeq" id="WP_095656243.1">
    <property type="nucleotide sequence ID" value="NZ_NPOA01000010.1"/>
</dbReference>
<dbReference type="PROSITE" id="PS51257">
    <property type="entry name" value="PROKAR_LIPOPROTEIN"/>
    <property type="match status" value="1"/>
</dbReference>
<dbReference type="Pfam" id="PF09580">
    <property type="entry name" value="Spore_YhcN_YlaJ"/>
    <property type="match status" value="1"/>
</dbReference>